<dbReference type="PANTHER" id="PTHR47926:SF387">
    <property type="entry name" value="PENTATRICOPEPTIDE REPEAT-CONTAINING PROTEIN"/>
    <property type="match status" value="1"/>
</dbReference>
<sequence length="124" mass="13934">MVKTGNDLNEYAVSSLIDMYSKCYCFEDACMVYNGSCCGMDVICKNVMVAAFCRNGEVEKGQKMFWEGPELNDTVSWNTMISGYAQNGYVKEALELFAQMRENGIWWNEHTLASVLSACSSLRS</sequence>
<comment type="caution">
    <text evidence="3">The sequence shown here is derived from an EMBL/GenBank/DDBJ whole genome shotgun (WGS) entry which is preliminary data.</text>
</comment>
<dbReference type="PROSITE" id="PS51375">
    <property type="entry name" value="PPR"/>
    <property type="match status" value="1"/>
</dbReference>
<organism evidence="3 4">
    <name type="scientific">Kingdonia uniflora</name>
    <dbReference type="NCBI Taxonomy" id="39325"/>
    <lineage>
        <taxon>Eukaryota</taxon>
        <taxon>Viridiplantae</taxon>
        <taxon>Streptophyta</taxon>
        <taxon>Embryophyta</taxon>
        <taxon>Tracheophyta</taxon>
        <taxon>Spermatophyta</taxon>
        <taxon>Magnoliopsida</taxon>
        <taxon>Ranunculales</taxon>
        <taxon>Circaeasteraceae</taxon>
        <taxon>Kingdonia</taxon>
    </lineage>
</organism>
<accession>A0A7J7KZN2</accession>
<gene>
    <name evidence="3" type="ORF">GIB67_028159</name>
</gene>
<dbReference type="Gene3D" id="1.25.40.10">
    <property type="entry name" value="Tetratricopeptide repeat domain"/>
    <property type="match status" value="1"/>
</dbReference>
<dbReference type="EMBL" id="JACGCM010002776">
    <property type="protein sequence ID" value="KAF6135840.1"/>
    <property type="molecule type" value="Genomic_DNA"/>
</dbReference>
<dbReference type="AlphaFoldDB" id="A0A7J7KZN2"/>
<evidence type="ECO:0000313" key="4">
    <source>
        <dbReference type="Proteomes" id="UP000541444"/>
    </source>
</evidence>
<proteinExistence type="predicted"/>
<evidence type="ECO:0000313" key="3">
    <source>
        <dbReference type="EMBL" id="KAF6135840.1"/>
    </source>
</evidence>
<dbReference type="Pfam" id="PF13041">
    <property type="entry name" value="PPR_2"/>
    <property type="match status" value="1"/>
</dbReference>
<evidence type="ECO:0000256" key="1">
    <source>
        <dbReference type="ARBA" id="ARBA00022737"/>
    </source>
</evidence>
<dbReference type="InterPro" id="IPR046960">
    <property type="entry name" value="PPR_At4g14850-like_plant"/>
</dbReference>
<dbReference type="PANTHER" id="PTHR47926">
    <property type="entry name" value="PENTATRICOPEPTIDE REPEAT-CONTAINING PROTEIN"/>
    <property type="match status" value="1"/>
</dbReference>
<dbReference type="NCBIfam" id="TIGR00756">
    <property type="entry name" value="PPR"/>
    <property type="match status" value="1"/>
</dbReference>
<dbReference type="InterPro" id="IPR002885">
    <property type="entry name" value="PPR_rpt"/>
</dbReference>
<evidence type="ECO:0000256" key="2">
    <source>
        <dbReference type="PROSITE-ProRule" id="PRU00708"/>
    </source>
</evidence>
<protein>
    <recommendedName>
        <fullName evidence="5">Pentatricopeptide repeat-containing protein</fullName>
    </recommendedName>
</protein>
<keyword evidence="1" id="KW-0677">Repeat</keyword>
<reference evidence="3 4" key="1">
    <citation type="journal article" date="2020" name="IScience">
        <title>Genome Sequencing of the Endangered Kingdonia uniflora (Circaeasteraceae, Ranunculales) Reveals Potential Mechanisms of Evolutionary Specialization.</title>
        <authorList>
            <person name="Sun Y."/>
            <person name="Deng T."/>
            <person name="Zhang A."/>
            <person name="Moore M.J."/>
            <person name="Landis J.B."/>
            <person name="Lin N."/>
            <person name="Zhang H."/>
            <person name="Zhang X."/>
            <person name="Huang J."/>
            <person name="Zhang X."/>
            <person name="Sun H."/>
            <person name="Wang H."/>
        </authorList>
    </citation>
    <scope>NUCLEOTIDE SEQUENCE [LARGE SCALE GENOMIC DNA]</scope>
    <source>
        <strain evidence="3">TB1705</strain>
        <tissue evidence="3">Leaf</tissue>
    </source>
</reference>
<dbReference type="GO" id="GO:0003723">
    <property type="term" value="F:RNA binding"/>
    <property type="evidence" value="ECO:0007669"/>
    <property type="project" value="InterPro"/>
</dbReference>
<dbReference type="Proteomes" id="UP000541444">
    <property type="component" value="Unassembled WGS sequence"/>
</dbReference>
<dbReference type="InterPro" id="IPR011990">
    <property type="entry name" value="TPR-like_helical_dom_sf"/>
</dbReference>
<dbReference type="Pfam" id="PF01535">
    <property type="entry name" value="PPR"/>
    <property type="match status" value="2"/>
</dbReference>
<feature type="repeat" description="PPR" evidence="2">
    <location>
        <begin position="73"/>
        <end position="107"/>
    </location>
</feature>
<dbReference type="GO" id="GO:0009451">
    <property type="term" value="P:RNA modification"/>
    <property type="evidence" value="ECO:0007669"/>
    <property type="project" value="InterPro"/>
</dbReference>
<dbReference type="OrthoDB" id="1708047at2759"/>
<name>A0A7J7KZN2_9MAGN</name>
<keyword evidence="4" id="KW-1185">Reference proteome</keyword>
<evidence type="ECO:0008006" key="5">
    <source>
        <dbReference type="Google" id="ProtNLM"/>
    </source>
</evidence>